<feature type="domain" description="Metallo-beta-lactamase" evidence="8">
    <location>
        <begin position="572"/>
        <end position="748"/>
    </location>
</feature>
<feature type="transmembrane region" description="Helical" evidence="7">
    <location>
        <begin position="352"/>
        <end position="372"/>
    </location>
</feature>
<reference evidence="9 10" key="1">
    <citation type="submission" date="2020-08" db="EMBL/GenBank/DDBJ databases">
        <title>Sequencing the genomes of 1000 actinobacteria strains.</title>
        <authorList>
            <person name="Klenk H.-P."/>
        </authorList>
    </citation>
    <scope>NUCLEOTIDE SEQUENCE [LARGE SCALE GENOMIC DNA]</scope>
    <source>
        <strain evidence="9 10">DSM 19079</strain>
    </source>
</reference>
<dbReference type="NCBIfam" id="TIGR00360">
    <property type="entry name" value="ComEC_N-term"/>
    <property type="match status" value="1"/>
</dbReference>
<dbReference type="SUPFAM" id="SSF56281">
    <property type="entry name" value="Metallo-hydrolase/oxidoreductase"/>
    <property type="match status" value="1"/>
</dbReference>
<keyword evidence="4 7" id="KW-1133">Transmembrane helix</keyword>
<feature type="transmembrane region" description="Helical" evidence="7">
    <location>
        <begin position="450"/>
        <end position="471"/>
    </location>
</feature>
<evidence type="ECO:0000256" key="3">
    <source>
        <dbReference type="ARBA" id="ARBA00022692"/>
    </source>
</evidence>
<organism evidence="9 10">
    <name type="scientific">Micrococcus flavus</name>
    <dbReference type="NCBI Taxonomy" id="384602"/>
    <lineage>
        <taxon>Bacteria</taxon>
        <taxon>Bacillati</taxon>
        <taxon>Actinomycetota</taxon>
        <taxon>Actinomycetes</taxon>
        <taxon>Micrococcales</taxon>
        <taxon>Micrococcaceae</taxon>
        <taxon>Micrococcus</taxon>
    </lineage>
</organism>
<dbReference type="EMBL" id="JACHMC010000001">
    <property type="protein sequence ID" value="MBB4882603.1"/>
    <property type="molecule type" value="Genomic_DNA"/>
</dbReference>
<dbReference type="GO" id="GO:0005886">
    <property type="term" value="C:plasma membrane"/>
    <property type="evidence" value="ECO:0007669"/>
    <property type="project" value="UniProtKB-SubCell"/>
</dbReference>
<keyword evidence="2" id="KW-1003">Cell membrane</keyword>
<dbReference type="Pfam" id="PF03772">
    <property type="entry name" value="Competence"/>
    <property type="match status" value="1"/>
</dbReference>
<evidence type="ECO:0000256" key="1">
    <source>
        <dbReference type="ARBA" id="ARBA00004651"/>
    </source>
</evidence>
<name>A0A7W7PB42_9MICC</name>
<evidence type="ECO:0000256" key="6">
    <source>
        <dbReference type="SAM" id="MobiDB-lite"/>
    </source>
</evidence>
<dbReference type="PANTHER" id="PTHR30619">
    <property type="entry name" value="DNA INTERNALIZATION/COMPETENCE PROTEIN COMEC/REC2"/>
    <property type="match status" value="1"/>
</dbReference>
<keyword evidence="5 7" id="KW-0472">Membrane</keyword>
<comment type="caution">
    <text evidence="9">The sequence shown here is derived from an EMBL/GenBank/DDBJ whole genome shotgun (WGS) entry which is preliminary data.</text>
</comment>
<accession>A0A7W7PB42</accession>
<evidence type="ECO:0000313" key="10">
    <source>
        <dbReference type="Proteomes" id="UP000560081"/>
    </source>
</evidence>
<dbReference type="InterPro" id="IPR004477">
    <property type="entry name" value="ComEC_N"/>
</dbReference>
<comment type="subcellular location">
    <subcellularLocation>
        <location evidence="1">Cell membrane</location>
        <topology evidence="1">Multi-pass membrane protein</topology>
    </subcellularLocation>
</comment>
<gene>
    <name evidence="9" type="ORF">BJ976_000954</name>
</gene>
<dbReference type="AlphaFoldDB" id="A0A7W7PB42"/>
<feature type="transmembrane region" description="Helical" evidence="7">
    <location>
        <begin position="305"/>
        <end position="321"/>
    </location>
</feature>
<dbReference type="Gene3D" id="3.60.15.10">
    <property type="entry name" value="Ribonuclease Z/Hydroxyacylglutathione hydrolase-like"/>
    <property type="match status" value="1"/>
</dbReference>
<keyword evidence="3 7" id="KW-0812">Transmembrane</keyword>
<evidence type="ECO:0000256" key="5">
    <source>
        <dbReference type="ARBA" id="ARBA00023136"/>
    </source>
</evidence>
<feature type="transmembrane region" description="Helical" evidence="7">
    <location>
        <begin position="483"/>
        <end position="507"/>
    </location>
</feature>
<feature type="transmembrane region" description="Helical" evidence="7">
    <location>
        <begin position="281"/>
        <end position="299"/>
    </location>
</feature>
<feature type="region of interest" description="Disordered" evidence="6">
    <location>
        <begin position="640"/>
        <end position="671"/>
    </location>
</feature>
<keyword evidence="10" id="KW-1185">Reference proteome</keyword>
<evidence type="ECO:0000313" key="9">
    <source>
        <dbReference type="EMBL" id="MBB4882603.1"/>
    </source>
</evidence>
<dbReference type="RefSeq" id="WP_184231829.1">
    <property type="nucleotide sequence ID" value="NZ_BMLA01000001.1"/>
</dbReference>
<sequence length="825" mass="82557">MAARAPAPVDARWVPALLTCLLLGQAAPTWPSGASAVVSVGCLALAAAAGLRLALGRPHPDGRRRGLLTACVLAGAAGALLVQHVSLDRAGAEHVGWPQAVADARALRLEVVPTGEPTASDARFGPRWHQPARVERLGHPPRTLAPAVDVVLTGPGTAPTRTPRLCLVGVPEARDGTVFVAAQATPTAGACGTTDPGTDTPTTTGRDALRAALRHAAADGVGTAPQLIPGLVLGDRTAQSPELDQAMKDAGLSHLSAVSGANCALLMGAVTLLLRTLRLPRAAVTAAALGSLAVFVVIVGPEPSVLRAAVMGGLGALAVFLGRGRQAFSLLSAGATVLLVAAPSLAGEVAFHLSLAATAGIVLAAAPADGWLHGHLVRVLPDVPARWLSSSLAVTVAAHLACQPILLAMTGTVSTWSVPANLVAAPAVAPVTVLGTLAAAVVLPAPALAGALVAVIQWPAAWIGAVALTAADVPGAVRPWPGGALGLSLGVLLTVATLAGFRLVLVLERTPRAPVRRVGRSAPPARDRLPAGGVLTGVLVTAALGTGAAVVVPRPAGATPEGWALAFCDVGQGDMAVFRSGPASAVVVDAGPDPDAARRCLEDLHVEQVDALLVTHLHADHVAGAAGLSGGLAPAEVRHGAWSGSGGAGREEPGMPPPVGSVPLATGQAGAAGRTGWEVRWEVLLADPRAAEHNDASAQLLVTVEGDGGAVRTLVTGDMEEESSAAWAAGRRSDASPPPRVDVLKVAHHGARNGGLDVPEAVGARLHVVSVGADNDYGHPHPVTISGLERLGPVARTDLHGTLALVPASDGSVRAVTVRAPAGAP</sequence>
<dbReference type="InterPro" id="IPR001279">
    <property type="entry name" value="Metallo-B-lactamas"/>
</dbReference>
<feature type="transmembrane region" description="Helical" evidence="7">
    <location>
        <begin position="422"/>
        <end position="443"/>
    </location>
</feature>
<evidence type="ECO:0000256" key="2">
    <source>
        <dbReference type="ARBA" id="ARBA00022475"/>
    </source>
</evidence>
<protein>
    <submittedName>
        <fullName evidence="9">Competence protein ComEC</fullName>
    </submittedName>
</protein>
<feature type="transmembrane region" description="Helical" evidence="7">
    <location>
        <begin position="36"/>
        <end position="55"/>
    </location>
</feature>
<evidence type="ECO:0000256" key="7">
    <source>
        <dbReference type="SAM" id="Phobius"/>
    </source>
</evidence>
<feature type="transmembrane region" description="Helical" evidence="7">
    <location>
        <begin position="328"/>
        <end position="346"/>
    </location>
</feature>
<dbReference type="Proteomes" id="UP000560081">
    <property type="component" value="Unassembled WGS sequence"/>
</dbReference>
<dbReference type="PANTHER" id="PTHR30619:SF1">
    <property type="entry name" value="RECOMBINATION PROTEIN 2"/>
    <property type="match status" value="1"/>
</dbReference>
<dbReference type="InterPro" id="IPR052159">
    <property type="entry name" value="Competence_DNA_uptake"/>
</dbReference>
<feature type="transmembrane region" description="Helical" evidence="7">
    <location>
        <begin position="392"/>
        <end position="416"/>
    </location>
</feature>
<dbReference type="SMART" id="SM00849">
    <property type="entry name" value="Lactamase_B"/>
    <property type="match status" value="1"/>
</dbReference>
<evidence type="ECO:0000259" key="8">
    <source>
        <dbReference type="SMART" id="SM00849"/>
    </source>
</evidence>
<proteinExistence type="predicted"/>
<dbReference type="InterPro" id="IPR036866">
    <property type="entry name" value="RibonucZ/Hydroxyglut_hydro"/>
</dbReference>
<feature type="transmembrane region" description="Helical" evidence="7">
    <location>
        <begin position="528"/>
        <end position="552"/>
    </location>
</feature>
<evidence type="ECO:0000256" key="4">
    <source>
        <dbReference type="ARBA" id="ARBA00022989"/>
    </source>
</evidence>
<dbReference type="Pfam" id="PF00753">
    <property type="entry name" value="Lactamase_B"/>
    <property type="match status" value="1"/>
</dbReference>